<dbReference type="EMBL" id="QGKX02001521">
    <property type="protein sequence ID" value="KAF3505527.1"/>
    <property type="molecule type" value="Genomic_DNA"/>
</dbReference>
<sequence length="65" mass="7471">MYVILCYMESLVEVCFLFPKRKRKRKRSESHGIVSESGFWNCGVWKHDGSARFVGGSVDGRRSEA</sequence>
<name>A0A8S9NWW8_BRACR</name>
<reference evidence="1" key="1">
    <citation type="submission" date="2019-12" db="EMBL/GenBank/DDBJ databases">
        <title>Genome sequencing and annotation of Brassica cretica.</title>
        <authorList>
            <person name="Studholme D.J."/>
            <person name="Sarris P."/>
        </authorList>
    </citation>
    <scope>NUCLEOTIDE SEQUENCE</scope>
    <source>
        <strain evidence="1">PFS-109/04</strain>
        <tissue evidence="1">Leaf</tissue>
    </source>
</reference>
<accession>A0A8S9NWW8</accession>
<proteinExistence type="predicted"/>
<organism evidence="1 2">
    <name type="scientific">Brassica cretica</name>
    <name type="common">Mustard</name>
    <dbReference type="NCBI Taxonomy" id="69181"/>
    <lineage>
        <taxon>Eukaryota</taxon>
        <taxon>Viridiplantae</taxon>
        <taxon>Streptophyta</taxon>
        <taxon>Embryophyta</taxon>
        <taxon>Tracheophyta</taxon>
        <taxon>Spermatophyta</taxon>
        <taxon>Magnoliopsida</taxon>
        <taxon>eudicotyledons</taxon>
        <taxon>Gunneridae</taxon>
        <taxon>Pentapetalae</taxon>
        <taxon>rosids</taxon>
        <taxon>malvids</taxon>
        <taxon>Brassicales</taxon>
        <taxon>Brassicaceae</taxon>
        <taxon>Brassiceae</taxon>
        <taxon>Brassica</taxon>
    </lineage>
</organism>
<protein>
    <submittedName>
        <fullName evidence="1">Uncharacterized protein</fullName>
    </submittedName>
</protein>
<dbReference type="Proteomes" id="UP000712600">
    <property type="component" value="Unassembled WGS sequence"/>
</dbReference>
<comment type="caution">
    <text evidence="1">The sequence shown here is derived from an EMBL/GenBank/DDBJ whole genome shotgun (WGS) entry which is preliminary data.</text>
</comment>
<gene>
    <name evidence="1" type="ORF">F2Q69_00002633</name>
</gene>
<evidence type="ECO:0000313" key="1">
    <source>
        <dbReference type="EMBL" id="KAF3505527.1"/>
    </source>
</evidence>
<dbReference type="AlphaFoldDB" id="A0A8S9NWW8"/>
<evidence type="ECO:0000313" key="2">
    <source>
        <dbReference type="Proteomes" id="UP000712600"/>
    </source>
</evidence>